<evidence type="ECO:0000256" key="4">
    <source>
        <dbReference type="ARBA" id="ARBA00023145"/>
    </source>
</evidence>
<dbReference type="InterPro" id="IPR043146">
    <property type="entry name" value="Penicillin_amidase_N_B-knob"/>
</dbReference>
<gene>
    <name evidence="5" type="ORF">FHS68_000657</name>
</gene>
<accession>A0ABX0UK25</accession>
<comment type="similarity">
    <text evidence="1">Belongs to the peptidase S45 family.</text>
</comment>
<evidence type="ECO:0000256" key="3">
    <source>
        <dbReference type="ARBA" id="ARBA00022801"/>
    </source>
</evidence>
<dbReference type="PIRSF" id="PIRSF001227">
    <property type="entry name" value="Pen_acylase"/>
    <property type="match status" value="1"/>
</dbReference>
<dbReference type="SUPFAM" id="SSF56235">
    <property type="entry name" value="N-terminal nucleophile aminohydrolases (Ntn hydrolases)"/>
    <property type="match status" value="1"/>
</dbReference>
<dbReference type="Pfam" id="PF01804">
    <property type="entry name" value="Penicil_amidase"/>
    <property type="match status" value="1"/>
</dbReference>
<dbReference type="PANTHER" id="PTHR34218:SF3">
    <property type="entry name" value="ACYL-HOMOSERINE LACTONE ACYLASE PVDQ"/>
    <property type="match status" value="1"/>
</dbReference>
<dbReference type="InterPro" id="IPR014395">
    <property type="entry name" value="Pen/GL7ACA/AHL_acylase"/>
</dbReference>
<dbReference type="Proteomes" id="UP001179181">
    <property type="component" value="Unassembled WGS sequence"/>
</dbReference>
<dbReference type="CDD" id="cd01936">
    <property type="entry name" value="Ntn_CA"/>
    <property type="match status" value="1"/>
</dbReference>
<dbReference type="RefSeq" id="WP_167267169.1">
    <property type="nucleotide sequence ID" value="NZ_JAASQJ010000001.1"/>
</dbReference>
<proteinExistence type="inferred from homology"/>
<keyword evidence="6" id="KW-1185">Reference proteome</keyword>
<comment type="caution">
    <text evidence="5">The sequence shown here is derived from an EMBL/GenBank/DDBJ whole genome shotgun (WGS) entry which is preliminary data.</text>
</comment>
<dbReference type="EC" id="3.5.1.97" evidence="5"/>
<name>A0ABX0UK25_9BACT</name>
<evidence type="ECO:0000256" key="2">
    <source>
        <dbReference type="ARBA" id="ARBA00022729"/>
    </source>
</evidence>
<dbReference type="Gene3D" id="2.30.120.10">
    <property type="match status" value="1"/>
</dbReference>
<dbReference type="PANTHER" id="PTHR34218">
    <property type="entry name" value="PEPTIDASE S45 PENICILLIN AMIDASE"/>
    <property type="match status" value="1"/>
</dbReference>
<dbReference type="EMBL" id="JAASQJ010000001">
    <property type="protein sequence ID" value="NIJ51501.1"/>
    <property type="molecule type" value="Genomic_DNA"/>
</dbReference>
<dbReference type="InterPro" id="IPR002692">
    <property type="entry name" value="S45"/>
</dbReference>
<evidence type="ECO:0000313" key="5">
    <source>
        <dbReference type="EMBL" id="NIJ51501.1"/>
    </source>
</evidence>
<dbReference type="InterPro" id="IPR043147">
    <property type="entry name" value="Penicillin_amidase_A-knob"/>
</dbReference>
<evidence type="ECO:0000313" key="6">
    <source>
        <dbReference type="Proteomes" id="UP001179181"/>
    </source>
</evidence>
<keyword evidence="4" id="KW-0865">Zymogen</keyword>
<dbReference type="Gene3D" id="1.10.439.10">
    <property type="entry name" value="Penicillin Amidohydrolase, domain 1"/>
    <property type="match status" value="1"/>
</dbReference>
<evidence type="ECO:0000256" key="1">
    <source>
        <dbReference type="ARBA" id="ARBA00006586"/>
    </source>
</evidence>
<dbReference type="InterPro" id="IPR023343">
    <property type="entry name" value="Penicillin_amidase_dom1"/>
</dbReference>
<dbReference type="GO" id="GO:0016787">
    <property type="term" value="F:hydrolase activity"/>
    <property type="evidence" value="ECO:0007669"/>
    <property type="project" value="UniProtKB-KW"/>
</dbReference>
<keyword evidence="2" id="KW-0732">Signal</keyword>
<reference evidence="5 6" key="1">
    <citation type="submission" date="2020-03" db="EMBL/GenBank/DDBJ databases">
        <title>Genomic Encyclopedia of Type Strains, Phase IV (KMG-IV): sequencing the most valuable type-strain genomes for metagenomic binning, comparative biology and taxonomic classification.</title>
        <authorList>
            <person name="Goeker M."/>
        </authorList>
    </citation>
    <scope>NUCLEOTIDE SEQUENCE [LARGE SCALE GENOMIC DNA]</scope>
    <source>
        <strain evidence="5 6">DSM 102865</strain>
    </source>
</reference>
<keyword evidence="3 5" id="KW-0378">Hydrolase</keyword>
<dbReference type="Gene3D" id="1.10.1400.10">
    <property type="match status" value="1"/>
</dbReference>
<sequence length="704" mass="78266">MIRYRLLLTFLFILLNPDQGYSQQKASYKQAEILWDTWGIPHIYAKNEESLFYAYGWAQAQNHGDLVLKLYGQARGKGAEYWGEKYAESDRWVLLNDIFERAGEWNVKQKPAMRKNLDAFAKGINDYAKENPGKISEEVRAVLPVSAQDVIANVQRVTHFVFLAPSSKVAAALAAQGEKNGSNAWAVGPKKSASGNTLLLTNPHLPWTDLYTYFEAQLVAPGINAYGISRMGFPVLTMAFNDVAGYSQTVNTNDGQDFFELKEKDGGYLWDGKVTPFETKEKILKIKQPDGTLSEEKMVARRSIHGPVVSEKGGRTIAMKIAGLDQYGIFEQYLEMCKARDFEAFNAAVSKLQIPMYTLMFADNQGNIFNLFNGEVPMRPKGDWKFWSGIVPGDTSATLWTKTHPYKDLPKVLNPTTGWLQNTNEPPWTATWPIVNEPADFPSYIAPPLSMSFRTIGSVKMLMNAEKITLDDFIAMKLSTKMELADHILDDLIAAAGSSENVESKEAAKVLASWDRQTETTSKGAFLFDQFVRKWVGGAGKLGTLGTESTMFATPWIPSDPVNTPKGIADKDWAVKALAETALEVKQKYGVVDVPWGDVFRFRIGDVDVPGNGGSGFMGVFRTMTLTPTNDGKFAPSHGETYVAAIEFSKPLKAKALTSYGNASQPGSKHHSDQLPLLSQKKLRPVWFTRKEAEANLEEKTVFK</sequence>
<organism evidence="5 6">
    <name type="scientific">Dyadobacter arcticus</name>
    <dbReference type="NCBI Taxonomy" id="1078754"/>
    <lineage>
        <taxon>Bacteria</taxon>
        <taxon>Pseudomonadati</taxon>
        <taxon>Bacteroidota</taxon>
        <taxon>Cytophagia</taxon>
        <taxon>Cytophagales</taxon>
        <taxon>Spirosomataceae</taxon>
        <taxon>Dyadobacter</taxon>
    </lineage>
</organism>
<dbReference type="InterPro" id="IPR029055">
    <property type="entry name" value="Ntn_hydrolases_N"/>
</dbReference>
<protein>
    <submittedName>
        <fullName evidence="5">Acyl-homoserine-lactone acylase</fullName>
        <ecNumber evidence="5">3.5.1.97</ecNumber>
    </submittedName>
</protein>
<dbReference type="Gene3D" id="3.60.20.10">
    <property type="entry name" value="Glutamine Phosphoribosylpyrophosphate, subunit 1, domain 1"/>
    <property type="match status" value="1"/>
</dbReference>